<organism evidence="6 7">
    <name type="scientific">Gorilla gorilla gorilla</name>
    <name type="common">Western lowland gorilla</name>
    <dbReference type="NCBI Taxonomy" id="9595"/>
    <lineage>
        <taxon>Eukaryota</taxon>
        <taxon>Metazoa</taxon>
        <taxon>Chordata</taxon>
        <taxon>Craniata</taxon>
        <taxon>Vertebrata</taxon>
        <taxon>Euteleostomi</taxon>
        <taxon>Mammalia</taxon>
        <taxon>Eutheria</taxon>
        <taxon>Euarchontoglires</taxon>
        <taxon>Primates</taxon>
        <taxon>Haplorrhini</taxon>
        <taxon>Catarrhini</taxon>
        <taxon>Hominidae</taxon>
        <taxon>Gorilla</taxon>
    </lineage>
</organism>
<reference evidence="6" key="3">
    <citation type="submission" date="2025-08" db="UniProtKB">
        <authorList>
            <consortium name="Ensembl"/>
        </authorList>
    </citation>
    <scope>IDENTIFICATION</scope>
</reference>
<dbReference type="FunFam" id="3.30.710.10:FF:000035">
    <property type="entry name" value="Elongin C transcription elongation factor"/>
    <property type="match status" value="1"/>
</dbReference>
<reference evidence="6 7" key="2">
    <citation type="journal article" date="2012" name="Nature">
        <title>Insights into hominid evolution from the gorilla genome sequence.</title>
        <authorList>
            <person name="Scally A."/>
            <person name="Dutheil J.Y."/>
            <person name="Hillier L.W."/>
            <person name="Jordan G.E."/>
            <person name="Goodhead I."/>
            <person name="Herrero J."/>
            <person name="Hobolth A."/>
            <person name="Lappalainen T."/>
            <person name="Mailund T."/>
            <person name="Marques-Bonet T."/>
            <person name="McCarthy S."/>
            <person name="Montgomery S.H."/>
            <person name="Schwalie P.C."/>
            <person name="Tang Y.A."/>
            <person name="Ward M.C."/>
            <person name="Xue Y."/>
            <person name="Yngvadottir B."/>
            <person name="Alkan C."/>
            <person name="Andersen L.N."/>
            <person name="Ayub Q."/>
            <person name="Ball E.V."/>
            <person name="Beal K."/>
            <person name="Bradley B.J."/>
            <person name="Chen Y."/>
            <person name="Clee C.M."/>
            <person name="Fitzgerald S."/>
            <person name="Graves T.A."/>
            <person name="Gu Y."/>
            <person name="Heath P."/>
            <person name="Heger A."/>
            <person name="Karakoc E."/>
            <person name="Kolb-Kokocinski A."/>
            <person name="Laird G.K."/>
            <person name="Lunter G."/>
            <person name="Meader S."/>
            <person name="Mort M."/>
            <person name="Mullikin J.C."/>
            <person name="Munch K."/>
            <person name="O'Connor T.D."/>
            <person name="Phillips A.D."/>
            <person name="Prado-Martinez J."/>
            <person name="Rogers A.S."/>
            <person name="Sajjadian S."/>
            <person name="Schmidt D."/>
            <person name="Shaw K."/>
            <person name="Simpson J.T."/>
            <person name="Stenson P.D."/>
            <person name="Turner D.J."/>
            <person name="Vigilant L."/>
            <person name="Vilella A.J."/>
            <person name="Whitener W."/>
            <person name="Zhu B."/>
            <person name="Cooper D.N."/>
            <person name="de Jong P."/>
            <person name="Dermitzakis E.T."/>
            <person name="Eichler E.E."/>
            <person name="Flicek P."/>
            <person name="Goldman N."/>
            <person name="Mundy N.I."/>
            <person name="Ning Z."/>
            <person name="Odom D.T."/>
            <person name="Ponting C.P."/>
            <person name="Quail M.A."/>
            <person name="Ryder O.A."/>
            <person name="Searle S.M."/>
            <person name="Warren W.C."/>
            <person name="Wilson R.K."/>
            <person name="Schierup M.H."/>
            <person name="Rogers J."/>
            <person name="Tyler-Smith C."/>
            <person name="Durbin R."/>
        </authorList>
    </citation>
    <scope>NUCLEOTIDE SEQUENCE [LARGE SCALE GENOMIC DNA]</scope>
</reference>
<dbReference type="PANTHER" id="PTHR20648">
    <property type="entry name" value="ELONGIN-C"/>
    <property type="match status" value="1"/>
</dbReference>
<dbReference type="SMART" id="SM00512">
    <property type="entry name" value="Skp1"/>
    <property type="match status" value="1"/>
</dbReference>
<dbReference type="Gene3D" id="3.30.710.10">
    <property type="entry name" value="Potassium Channel Kv1.1, Chain A"/>
    <property type="match status" value="1"/>
</dbReference>
<evidence type="ECO:0000256" key="2">
    <source>
        <dbReference type="ARBA" id="ARBA00009993"/>
    </source>
</evidence>
<dbReference type="InterPro" id="IPR001232">
    <property type="entry name" value="SKP1-like"/>
</dbReference>
<accession>A0A2I2YF76</accession>
<name>A0A2I2YF76_GORGO</name>
<evidence type="ECO:0000256" key="1">
    <source>
        <dbReference type="ARBA" id="ARBA00004123"/>
    </source>
</evidence>
<evidence type="ECO:0000256" key="4">
    <source>
        <dbReference type="ARBA" id="ARBA00023242"/>
    </source>
</evidence>
<dbReference type="SUPFAM" id="SSF54695">
    <property type="entry name" value="POZ domain"/>
    <property type="match status" value="1"/>
</dbReference>
<dbReference type="InterPro" id="IPR039948">
    <property type="entry name" value="ELC1"/>
</dbReference>
<sequence length="103" mass="11625">MDGEEKTYGGCEGPDARYVKLISSDGHEFTVKREHALTSDMIKAMLSGPAQFAENETNEVNFREIPSHVLSKPPRLAVCMYFTYKVRYTNTLELLMAANFPDC</sequence>
<feature type="domain" description="SKP1 component POZ" evidence="5">
    <location>
        <begin position="18"/>
        <end position="72"/>
    </location>
</feature>
<evidence type="ECO:0000259" key="5">
    <source>
        <dbReference type="Pfam" id="PF03931"/>
    </source>
</evidence>
<dbReference type="AlphaFoldDB" id="A0A2I2YF76"/>
<keyword evidence="4" id="KW-0539">Nucleus</keyword>
<dbReference type="Proteomes" id="UP000001519">
    <property type="component" value="Chromosome 12"/>
</dbReference>
<reference evidence="7" key="1">
    <citation type="submission" date="2011-05" db="EMBL/GenBank/DDBJ databases">
        <title>Insights into the evolution of the great apes provided by the gorilla genome.</title>
        <authorList>
            <person name="Scally A."/>
        </authorList>
    </citation>
    <scope>NUCLEOTIDE SEQUENCE [LARGE SCALE GENOMIC DNA]</scope>
</reference>
<evidence type="ECO:0000256" key="3">
    <source>
        <dbReference type="ARBA" id="ARBA00021347"/>
    </source>
</evidence>
<protein>
    <recommendedName>
        <fullName evidence="3">Elongin-C</fullName>
    </recommendedName>
</protein>
<dbReference type="GO" id="GO:0006511">
    <property type="term" value="P:ubiquitin-dependent protein catabolic process"/>
    <property type="evidence" value="ECO:0000318"/>
    <property type="project" value="GO_Central"/>
</dbReference>
<dbReference type="GO" id="GO:0070449">
    <property type="term" value="C:elongin complex"/>
    <property type="evidence" value="ECO:0000318"/>
    <property type="project" value="GO_Central"/>
</dbReference>
<dbReference type="CDD" id="cd18321">
    <property type="entry name" value="BTB_POZ_EloC"/>
    <property type="match status" value="1"/>
</dbReference>
<dbReference type="Ensembl" id="ENSGGOT00000057799.1">
    <property type="protein sequence ID" value="ENSGGOP00000033590.1"/>
    <property type="gene ID" value="ENSGGOG00000009624.3"/>
</dbReference>
<comment type="subcellular location">
    <subcellularLocation>
        <location evidence="1">Nucleus</location>
    </subcellularLocation>
</comment>
<dbReference type="OMA" id="RLAVCMY"/>
<keyword evidence="7" id="KW-1185">Reference proteome</keyword>
<dbReference type="STRING" id="9593.ENSGGOP00000033590"/>
<dbReference type="GeneTree" id="ENSGT00390000011717"/>
<dbReference type="GO" id="GO:0030674">
    <property type="term" value="F:protein-macromolecule adaptor activity"/>
    <property type="evidence" value="ECO:0000318"/>
    <property type="project" value="GO_Central"/>
</dbReference>
<dbReference type="EMBL" id="CABD030085126">
    <property type="status" value="NOT_ANNOTATED_CDS"/>
    <property type="molecule type" value="Genomic_DNA"/>
</dbReference>
<dbReference type="InParanoid" id="A0A2I2YF76"/>
<reference evidence="6" key="4">
    <citation type="submission" date="2025-09" db="UniProtKB">
        <authorList>
            <consortium name="Ensembl"/>
        </authorList>
    </citation>
    <scope>IDENTIFICATION</scope>
</reference>
<dbReference type="InterPro" id="IPR011333">
    <property type="entry name" value="SKP1/BTB/POZ_sf"/>
</dbReference>
<proteinExistence type="inferred from homology"/>
<comment type="similarity">
    <text evidence="2">Belongs to the SKP1 family.</text>
</comment>
<evidence type="ECO:0000313" key="6">
    <source>
        <dbReference type="Ensembl" id="ENSGGOP00000033590.1"/>
    </source>
</evidence>
<dbReference type="InterPro" id="IPR016073">
    <property type="entry name" value="Skp1_comp_POZ"/>
</dbReference>
<dbReference type="Bgee" id="ENSGGOG00000009624">
    <property type="expression patterns" value="Expressed in prefrontal cortex and 4 other cell types or tissues"/>
</dbReference>
<evidence type="ECO:0000313" key="7">
    <source>
        <dbReference type="Proteomes" id="UP000001519"/>
    </source>
</evidence>
<dbReference type="Pfam" id="PF03931">
    <property type="entry name" value="Skp1_POZ"/>
    <property type="match status" value="1"/>
</dbReference>